<sequence length="149" mass="14581">MPIFALIARVAAGLGLLAAGWLLAVLFGLLGAAPAAADSIVSDGGGVDSSHAFGDMAGFNAEAMAGRGVDGLTSQSEPALPTPITTDHNSGADGFVPQGGGGPGQFVPGMGDLARSGFDPQLAMLRAPAAGVLPPVVRTAADEPSFSPD</sequence>
<evidence type="ECO:0000313" key="3">
    <source>
        <dbReference type="Proteomes" id="UP000253303"/>
    </source>
</evidence>
<dbReference type="RefSeq" id="WP_113979427.1">
    <property type="nucleotide sequence ID" value="NZ_QMEY01000001.1"/>
</dbReference>
<evidence type="ECO:0000256" key="1">
    <source>
        <dbReference type="SAM" id="MobiDB-lite"/>
    </source>
</evidence>
<dbReference type="AlphaFoldDB" id="A0A366M8I6"/>
<keyword evidence="3" id="KW-1185">Reference proteome</keyword>
<proteinExistence type="predicted"/>
<feature type="compositionally biased region" description="Polar residues" evidence="1">
    <location>
        <begin position="72"/>
        <end position="89"/>
    </location>
</feature>
<accession>A0A366M8I6</accession>
<name>A0A366M8I6_9ACTN</name>
<comment type="caution">
    <text evidence="2">The sequence shown here is derived from an EMBL/GenBank/DDBJ whole genome shotgun (WGS) entry which is preliminary data.</text>
</comment>
<organism evidence="2 3">
    <name type="scientific">Spongiactinospora rosea</name>
    <dbReference type="NCBI Taxonomy" id="2248750"/>
    <lineage>
        <taxon>Bacteria</taxon>
        <taxon>Bacillati</taxon>
        <taxon>Actinomycetota</taxon>
        <taxon>Actinomycetes</taxon>
        <taxon>Streptosporangiales</taxon>
        <taxon>Streptosporangiaceae</taxon>
        <taxon>Spongiactinospora</taxon>
    </lineage>
</organism>
<feature type="region of interest" description="Disordered" evidence="1">
    <location>
        <begin position="70"/>
        <end position="106"/>
    </location>
</feature>
<dbReference type="Proteomes" id="UP000253303">
    <property type="component" value="Unassembled WGS sequence"/>
</dbReference>
<protein>
    <submittedName>
        <fullName evidence="2">Uncharacterized protein</fullName>
    </submittedName>
</protein>
<gene>
    <name evidence="2" type="ORF">DP939_00225</name>
</gene>
<dbReference type="OrthoDB" id="3544018at2"/>
<dbReference type="EMBL" id="QMEY01000001">
    <property type="protein sequence ID" value="RBQ22133.1"/>
    <property type="molecule type" value="Genomic_DNA"/>
</dbReference>
<reference evidence="2 3" key="1">
    <citation type="submission" date="2018-06" db="EMBL/GenBank/DDBJ databases">
        <title>Sphaerisporangium craniellae sp. nov., isolated from a marine sponge in the South China Sea.</title>
        <authorList>
            <person name="Li L."/>
        </authorList>
    </citation>
    <scope>NUCLEOTIDE SEQUENCE [LARGE SCALE GENOMIC DNA]</scope>
    <source>
        <strain evidence="2 3">LHW63015</strain>
    </source>
</reference>
<evidence type="ECO:0000313" key="2">
    <source>
        <dbReference type="EMBL" id="RBQ22133.1"/>
    </source>
</evidence>